<dbReference type="InterPro" id="IPR050808">
    <property type="entry name" value="Phage_Integrase"/>
</dbReference>
<dbReference type="GO" id="GO:0006310">
    <property type="term" value="P:DNA recombination"/>
    <property type="evidence" value="ECO:0007669"/>
    <property type="project" value="UniProtKB-KW"/>
</dbReference>
<dbReference type="GO" id="GO:0003677">
    <property type="term" value="F:DNA binding"/>
    <property type="evidence" value="ECO:0007669"/>
    <property type="project" value="UniProtKB-UniRule"/>
</dbReference>
<dbReference type="Proteomes" id="UP001164064">
    <property type="component" value="Chromosome"/>
</dbReference>
<feature type="domain" description="Tyr recombinase" evidence="6">
    <location>
        <begin position="209"/>
        <end position="396"/>
    </location>
</feature>
<evidence type="ECO:0000256" key="4">
    <source>
        <dbReference type="ARBA" id="ARBA00023172"/>
    </source>
</evidence>
<dbReference type="InterPro" id="IPR053876">
    <property type="entry name" value="Phage_int_M"/>
</dbReference>
<dbReference type="Gene3D" id="1.10.443.10">
    <property type="entry name" value="Intergrase catalytic core"/>
    <property type="match status" value="1"/>
</dbReference>
<dbReference type="PANTHER" id="PTHR30629:SF2">
    <property type="entry name" value="PROPHAGE INTEGRASE INTS-RELATED"/>
    <property type="match status" value="1"/>
</dbReference>
<dbReference type="InterPro" id="IPR011010">
    <property type="entry name" value="DNA_brk_join_enz"/>
</dbReference>
<evidence type="ECO:0000256" key="2">
    <source>
        <dbReference type="ARBA" id="ARBA00022908"/>
    </source>
</evidence>
<dbReference type="InterPro" id="IPR025166">
    <property type="entry name" value="Integrase_DNA_bind_dom"/>
</dbReference>
<keyword evidence="2" id="KW-0229">DNA integration</keyword>
<dbReference type="EMBL" id="DPVE01000124">
    <property type="protein sequence ID" value="HCK29920.1"/>
    <property type="molecule type" value="Genomic_DNA"/>
</dbReference>
<dbReference type="Proteomes" id="UP000263596">
    <property type="component" value="Unassembled WGS sequence"/>
</dbReference>
<accession>A0A3D2SP70</accession>
<dbReference type="InterPro" id="IPR044068">
    <property type="entry name" value="CB"/>
</dbReference>
<feature type="domain" description="Core-binding (CB)" evidence="7">
    <location>
        <begin position="97"/>
        <end position="186"/>
    </location>
</feature>
<organism evidence="8 10">
    <name type="scientific">Acinetobacter ursingii</name>
    <dbReference type="NCBI Taxonomy" id="108980"/>
    <lineage>
        <taxon>Bacteria</taxon>
        <taxon>Pseudomonadati</taxon>
        <taxon>Pseudomonadota</taxon>
        <taxon>Gammaproteobacteria</taxon>
        <taxon>Moraxellales</taxon>
        <taxon>Moraxellaceae</taxon>
        <taxon>Acinetobacter</taxon>
    </lineage>
</organism>
<comment type="similarity">
    <text evidence="1">Belongs to the 'phage' integrase family.</text>
</comment>
<reference evidence="8 10" key="1">
    <citation type="journal article" date="2018" name="Nat. Biotechnol.">
        <title>A standardized bacterial taxonomy based on genome phylogeny substantially revises the tree of life.</title>
        <authorList>
            <person name="Parks D.H."/>
            <person name="Chuvochina M."/>
            <person name="Waite D.W."/>
            <person name="Rinke C."/>
            <person name="Skarshewski A."/>
            <person name="Chaumeil P.A."/>
            <person name="Hugenholtz P."/>
        </authorList>
    </citation>
    <scope>NUCLEOTIDE SEQUENCE [LARGE SCALE GENOMIC DNA]</scope>
    <source>
        <strain evidence="8">UBA9669</strain>
    </source>
</reference>
<dbReference type="Gene3D" id="3.30.160.390">
    <property type="entry name" value="Integrase, DNA-binding domain"/>
    <property type="match status" value="1"/>
</dbReference>
<evidence type="ECO:0000256" key="1">
    <source>
        <dbReference type="ARBA" id="ARBA00008857"/>
    </source>
</evidence>
<evidence type="ECO:0000313" key="9">
    <source>
        <dbReference type="EMBL" id="UYF72791.1"/>
    </source>
</evidence>
<dbReference type="Pfam" id="PF22022">
    <property type="entry name" value="Phage_int_M"/>
    <property type="match status" value="1"/>
</dbReference>
<dbReference type="PROSITE" id="PS51900">
    <property type="entry name" value="CB"/>
    <property type="match status" value="1"/>
</dbReference>
<evidence type="ECO:0000259" key="7">
    <source>
        <dbReference type="PROSITE" id="PS51900"/>
    </source>
</evidence>
<dbReference type="Pfam" id="PF00589">
    <property type="entry name" value="Phage_integrase"/>
    <property type="match status" value="1"/>
</dbReference>
<dbReference type="InterPro" id="IPR038488">
    <property type="entry name" value="Integrase_DNA-bd_sf"/>
</dbReference>
<evidence type="ECO:0000256" key="5">
    <source>
        <dbReference type="PROSITE-ProRule" id="PRU01248"/>
    </source>
</evidence>
<evidence type="ECO:0000256" key="3">
    <source>
        <dbReference type="ARBA" id="ARBA00023125"/>
    </source>
</evidence>
<dbReference type="InterPro" id="IPR002104">
    <property type="entry name" value="Integrase_catalytic"/>
</dbReference>
<dbReference type="EMBL" id="CP089051">
    <property type="protein sequence ID" value="UYF72791.1"/>
    <property type="molecule type" value="Genomic_DNA"/>
</dbReference>
<keyword evidence="4" id="KW-0233">DNA recombination</keyword>
<dbReference type="AlphaFoldDB" id="A0A3D2SP70"/>
<protein>
    <submittedName>
        <fullName evidence="8">DUF4102 domain-containing protein</fullName>
    </submittedName>
    <submittedName>
        <fullName evidence="9">Tyrosine-type recombinase/integrase</fullName>
    </submittedName>
</protein>
<dbReference type="PANTHER" id="PTHR30629">
    <property type="entry name" value="PROPHAGE INTEGRASE"/>
    <property type="match status" value="1"/>
</dbReference>
<evidence type="ECO:0000313" key="8">
    <source>
        <dbReference type="EMBL" id="HCK29920.1"/>
    </source>
</evidence>
<evidence type="ECO:0000313" key="10">
    <source>
        <dbReference type="Proteomes" id="UP000263596"/>
    </source>
</evidence>
<sequence length="407" mass="46812">MLNDTKIKQLKPKDKPYRVADQGGLCIEVRVSGLKFWRFRYRFLGSAKMVTLGEYPIVTLATARQKALEQKALLDQNIDPSEYKKEAVERAKAQKPISFKEIANEWFDKRKDSRSEGYRLDVEKSFRLDIFPAFGNKDIKKVNAADVLTMQDSTLKRVKKQKNHGTGESTAIRNRQIVGQVFDYAVATLRRDSNPISSLKGTIEKPPKDGARPMTNEEMSMFHESLNNYKGAATTKNAIKIAIYTMMRSIEVVRLRWDWIDFDKMLITIPPASVEQLKKGQRNIKMNRTHMVPLSQQVCDVLKSQYEQTKNGDLVFSSVFDKSKLMNKSTINSALDSMGLKELTCHDFRATASTILHSKKYDSDHIELQLAHVDKNTIRGTYNHSQYLDERRKMLQDWADIVDSWSQ</sequence>
<name>A0A3D2SP70_9GAMM</name>
<gene>
    <name evidence="8" type="ORF">DHW29_06840</name>
    <name evidence="9" type="ORF">LSO60_05890</name>
</gene>
<reference evidence="9" key="2">
    <citation type="journal article" date="2022" name="J Glob Antimicrob Resist">
        <title>Comparative analysis of IMP-4- and OXA-58-containing plasmids of three carbapenemase-producing Acinetobacter ursingii strains in the Netherlands.</title>
        <authorList>
            <person name="Hendrickx A.P.A."/>
            <person name="Schade R.P."/>
            <person name="Landman F."/>
            <person name="Bosch T."/>
            <person name="Schouls L.M."/>
            <person name="van Dijk K."/>
        </authorList>
    </citation>
    <scope>NUCLEOTIDE SEQUENCE</scope>
    <source>
        <strain evidence="9">RIVM_C010559</strain>
    </source>
</reference>
<dbReference type="InterPro" id="IPR013762">
    <property type="entry name" value="Integrase-like_cat_sf"/>
</dbReference>
<dbReference type="Pfam" id="PF13356">
    <property type="entry name" value="Arm-DNA-bind_3"/>
    <property type="match status" value="1"/>
</dbReference>
<dbReference type="CDD" id="cd00801">
    <property type="entry name" value="INT_P4_C"/>
    <property type="match status" value="1"/>
</dbReference>
<dbReference type="SUPFAM" id="SSF56349">
    <property type="entry name" value="DNA breaking-rejoining enzymes"/>
    <property type="match status" value="1"/>
</dbReference>
<dbReference type="RefSeq" id="WP_004989903.1">
    <property type="nucleotide sequence ID" value="NZ_BCMC01000011.1"/>
</dbReference>
<dbReference type="GO" id="GO:0015074">
    <property type="term" value="P:DNA integration"/>
    <property type="evidence" value="ECO:0007669"/>
    <property type="project" value="UniProtKB-KW"/>
</dbReference>
<dbReference type="InterPro" id="IPR010998">
    <property type="entry name" value="Integrase_recombinase_N"/>
</dbReference>
<keyword evidence="3 5" id="KW-0238">DNA-binding</keyword>
<proteinExistence type="inferred from homology"/>
<dbReference type="PROSITE" id="PS51898">
    <property type="entry name" value="TYR_RECOMBINASE"/>
    <property type="match status" value="1"/>
</dbReference>
<dbReference type="Gene3D" id="1.10.150.130">
    <property type="match status" value="1"/>
</dbReference>
<evidence type="ECO:0000259" key="6">
    <source>
        <dbReference type="PROSITE" id="PS51898"/>
    </source>
</evidence>